<evidence type="ECO:0000256" key="9">
    <source>
        <dbReference type="ARBA" id="ARBA00029594"/>
    </source>
</evidence>
<dbReference type="SMART" id="SM00155">
    <property type="entry name" value="PLDc"/>
    <property type="match status" value="2"/>
</dbReference>
<keyword evidence="5" id="KW-0964">Secreted</keyword>
<organism evidence="12 13">
    <name type="scientific">Craurococcus roseus</name>
    <dbReference type="NCBI Taxonomy" id="77585"/>
    <lineage>
        <taxon>Bacteria</taxon>
        <taxon>Pseudomonadati</taxon>
        <taxon>Pseudomonadota</taxon>
        <taxon>Alphaproteobacteria</taxon>
        <taxon>Acetobacterales</taxon>
        <taxon>Acetobacteraceae</taxon>
        <taxon>Craurococcus</taxon>
    </lineage>
</organism>
<dbReference type="PANTHER" id="PTHR18896:SF76">
    <property type="entry name" value="PHOSPHOLIPASE"/>
    <property type="match status" value="1"/>
</dbReference>
<dbReference type="PANTHER" id="PTHR18896">
    <property type="entry name" value="PHOSPHOLIPASE D"/>
    <property type="match status" value="1"/>
</dbReference>
<reference evidence="12 13" key="1">
    <citation type="journal article" date="2019" name="Int. J. Syst. Evol. Microbiol.">
        <title>The Global Catalogue of Microorganisms (GCM) 10K type strain sequencing project: providing services to taxonomists for standard genome sequencing and annotation.</title>
        <authorList>
            <consortium name="The Broad Institute Genomics Platform"/>
            <consortium name="The Broad Institute Genome Sequencing Center for Infectious Disease"/>
            <person name="Wu L."/>
            <person name="Ma J."/>
        </authorList>
    </citation>
    <scope>NUCLEOTIDE SEQUENCE [LARGE SCALE GENOMIC DNA]</scope>
    <source>
        <strain evidence="12 13">JCM 9933</strain>
    </source>
</reference>
<protein>
    <recommendedName>
        <fullName evidence="4">Phospholipase D</fullName>
    </recommendedName>
    <alternativeName>
        <fullName evidence="9">Choline phosphatase</fullName>
    </alternativeName>
</protein>
<keyword evidence="8" id="KW-0443">Lipid metabolism</keyword>
<dbReference type="CDD" id="cd09143">
    <property type="entry name" value="PLDc_vPLD1_2_like_bac_2"/>
    <property type="match status" value="1"/>
</dbReference>
<evidence type="ECO:0000256" key="7">
    <source>
        <dbReference type="ARBA" id="ARBA00022801"/>
    </source>
</evidence>
<comment type="caution">
    <text evidence="12">The sequence shown here is derived from an EMBL/GenBank/DDBJ whole genome shotgun (WGS) entry which is preliminary data.</text>
</comment>
<feature type="domain" description="PLD phosphodiesterase" evidence="11">
    <location>
        <begin position="152"/>
        <end position="179"/>
    </location>
</feature>
<dbReference type="Proteomes" id="UP001501588">
    <property type="component" value="Unassembled WGS sequence"/>
</dbReference>
<evidence type="ECO:0000259" key="11">
    <source>
        <dbReference type="PROSITE" id="PS50035"/>
    </source>
</evidence>
<dbReference type="InterPro" id="IPR001736">
    <property type="entry name" value="PLipase_D/transphosphatidylase"/>
</dbReference>
<dbReference type="EMBL" id="BAAAFZ010000008">
    <property type="protein sequence ID" value="GAA0570855.1"/>
    <property type="molecule type" value="Genomic_DNA"/>
</dbReference>
<dbReference type="InterPro" id="IPR025202">
    <property type="entry name" value="PLD-like_dom"/>
</dbReference>
<evidence type="ECO:0000313" key="12">
    <source>
        <dbReference type="EMBL" id="GAA0570855.1"/>
    </source>
</evidence>
<feature type="region of interest" description="Disordered" evidence="10">
    <location>
        <begin position="175"/>
        <end position="205"/>
    </location>
</feature>
<dbReference type="PROSITE" id="PS50035">
    <property type="entry name" value="PLD"/>
    <property type="match status" value="2"/>
</dbReference>
<keyword evidence="6" id="KW-0677">Repeat</keyword>
<comment type="catalytic activity">
    <reaction evidence="1">
        <text>a 1,2-diacyl-sn-glycero-3-phosphocholine + H2O = a 1,2-diacyl-sn-glycero-3-phosphate + choline + H(+)</text>
        <dbReference type="Rhea" id="RHEA:14445"/>
        <dbReference type="ChEBI" id="CHEBI:15354"/>
        <dbReference type="ChEBI" id="CHEBI:15377"/>
        <dbReference type="ChEBI" id="CHEBI:15378"/>
        <dbReference type="ChEBI" id="CHEBI:57643"/>
        <dbReference type="ChEBI" id="CHEBI:58608"/>
        <dbReference type="EC" id="3.1.4.4"/>
    </reaction>
</comment>
<gene>
    <name evidence="12" type="ORF">GCM10009416_06790</name>
</gene>
<evidence type="ECO:0000256" key="3">
    <source>
        <dbReference type="ARBA" id="ARBA00004613"/>
    </source>
</evidence>
<dbReference type="SUPFAM" id="SSF56024">
    <property type="entry name" value="Phospholipase D/nuclease"/>
    <property type="match status" value="2"/>
</dbReference>
<feature type="compositionally biased region" description="Basic and acidic residues" evidence="10">
    <location>
        <begin position="181"/>
        <end position="205"/>
    </location>
</feature>
<evidence type="ECO:0000256" key="1">
    <source>
        <dbReference type="ARBA" id="ARBA00000798"/>
    </source>
</evidence>
<feature type="domain" description="PLD phosphodiesterase" evidence="11">
    <location>
        <begin position="375"/>
        <end position="402"/>
    </location>
</feature>
<feature type="region of interest" description="Disordered" evidence="10">
    <location>
        <begin position="1"/>
        <end position="25"/>
    </location>
</feature>
<sequence>MTPPNDFQDAALLAPPPGVRGGDGPLLRPGETCWRVERGGRAAFLLDSAAYFAAAREAMLQARRSILLLGWDFDPRTRLRPGAEGSGPAPDLPDEIGPFLKALIERRPDLEVRVLVWDMPMLIEGGRDLSPRKEPEWFRDSAVRFRLARAPAGACHHQKLLVVDGAVAFCGGGDFATNRWDTPRHPDHDPRRREPSGEEHEPRHEVMVLVEGPPAAALDALARERWRGAERGRPGPDAEDAPPRPRTGAAPWPAGVRADLAEAPRVGIARTKPEWERGLPAREGEALHLAAIAAARRFIYLENQYFASERIASALAWRLAEPDGPEVVLVLPERSPAAVERLAMDSPRAALLARLRAADRHGRFAAYAPRTPGGRTVIVHSKVAVIDDALLRVGSANLNNRSAGYDTECCLALEAPPGDGPEAARAREAIRRFRERLIGHYLGVDGDRFAEAAVAAGGLARGIEALEAGARNRRLVPLAPDGKLDPLRALVARWHLFDPHGTGDAWRPWRRRA</sequence>
<proteinExistence type="predicted"/>
<accession>A0ABN1EP26</accession>
<comment type="function">
    <text evidence="2">Could be a virulence factor.</text>
</comment>
<feature type="region of interest" description="Disordered" evidence="10">
    <location>
        <begin position="228"/>
        <end position="252"/>
    </location>
</feature>
<name>A0ABN1EP26_9PROT</name>
<dbReference type="RefSeq" id="WP_343893747.1">
    <property type="nucleotide sequence ID" value="NZ_BAAAFZ010000008.1"/>
</dbReference>
<evidence type="ECO:0000256" key="4">
    <source>
        <dbReference type="ARBA" id="ARBA00018392"/>
    </source>
</evidence>
<evidence type="ECO:0000256" key="2">
    <source>
        <dbReference type="ARBA" id="ARBA00003145"/>
    </source>
</evidence>
<dbReference type="Pfam" id="PF13091">
    <property type="entry name" value="PLDc_2"/>
    <property type="match status" value="1"/>
</dbReference>
<evidence type="ECO:0000256" key="8">
    <source>
        <dbReference type="ARBA" id="ARBA00023098"/>
    </source>
</evidence>
<keyword evidence="7" id="KW-0378">Hydrolase</keyword>
<evidence type="ECO:0000256" key="10">
    <source>
        <dbReference type="SAM" id="MobiDB-lite"/>
    </source>
</evidence>
<dbReference type="Gene3D" id="3.30.870.10">
    <property type="entry name" value="Endonuclease Chain A"/>
    <property type="match status" value="2"/>
</dbReference>
<keyword evidence="13" id="KW-1185">Reference proteome</keyword>
<evidence type="ECO:0000256" key="5">
    <source>
        <dbReference type="ARBA" id="ARBA00022525"/>
    </source>
</evidence>
<evidence type="ECO:0000313" key="13">
    <source>
        <dbReference type="Proteomes" id="UP001501588"/>
    </source>
</evidence>
<comment type="subcellular location">
    <subcellularLocation>
        <location evidence="3">Secreted</location>
    </subcellularLocation>
</comment>
<dbReference type="CDD" id="cd09140">
    <property type="entry name" value="PLDc_vPLD1_2_like_bac_1"/>
    <property type="match status" value="1"/>
</dbReference>
<evidence type="ECO:0000256" key="6">
    <source>
        <dbReference type="ARBA" id="ARBA00022737"/>
    </source>
</evidence>
<dbReference type="InterPro" id="IPR015679">
    <property type="entry name" value="PLipase_D_fam"/>
</dbReference>